<dbReference type="GO" id="GO:0006777">
    <property type="term" value="P:Mo-molybdopterin cofactor biosynthetic process"/>
    <property type="evidence" value="ECO:0007669"/>
    <property type="project" value="UniProtKB-UniRule"/>
</dbReference>
<dbReference type="HAMAP" id="MF_00187">
    <property type="entry name" value="FdhD"/>
    <property type="match status" value="1"/>
</dbReference>
<keyword evidence="5" id="KW-0808">Transferase</keyword>
<reference evidence="5 6" key="1">
    <citation type="journal article" date="2013" name="Genome Announc.">
        <title>Genome Sequence of the Polycyclic Aromatic Hydrocarbon-Degrading Bacterium Strain Marinobacter nanhaiticus D15-8WT.</title>
        <authorList>
            <person name="Cui Z."/>
            <person name="Gao W."/>
            <person name="Li Q."/>
            <person name="Xu G."/>
            <person name="Zheng L."/>
        </authorList>
    </citation>
    <scope>NUCLEOTIDE SEQUENCE [LARGE SCALE GENOMIC DNA]</scope>
    <source>
        <strain evidence="5 6">D15-8W</strain>
    </source>
</reference>
<dbReference type="GO" id="GO:0097163">
    <property type="term" value="F:sulfur carrier activity"/>
    <property type="evidence" value="ECO:0007669"/>
    <property type="project" value="UniProtKB-UniRule"/>
</dbReference>
<dbReference type="Pfam" id="PF02634">
    <property type="entry name" value="FdhD-NarQ"/>
    <property type="match status" value="1"/>
</dbReference>
<keyword evidence="1 3" id="KW-0963">Cytoplasm</keyword>
<dbReference type="PANTHER" id="PTHR30592:SF1">
    <property type="entry name" value="SULFUR CARRIER PROTEIN FDHD"/>
    <property type="match status" value="1"/>
</dbReference>
<evidence type="ECO:0000256" key="4">
    <source>
        <dbReference type="SAM" id="MobiDB-lite"/>
    </source>
</evidence>
<dbReference type="PATRIC" id="fig|626887.3.peg.1070"/>
<dbReference type="STRING" id="626887.J057_05406"/>
<feature type="compositionally biased region" description="Polar residues" evidence="4">
    <location>
        <begin position="1"/>
        <end position="10"/>
    </location>
</feature>
<feature type="binding site" evidence="3">
    <location>
        <begin position="266"/>
        <end position="271"/>
    </location>
    <ligand>
        <name>Mo-bis(molybdopterin guanine dinucleotide)</name>
        <dbReference type="ChEBI" id="CHEBI:60539"/>
    </ligand>
</feature>
<protein>
    <recommendedName>
        <fullName evidence="3">Sulfur carrier protein FdhD</fullName>
    </recommendedName>
</protein>
<dbReference type="Gene3D" id="3.40.140.10">
    <property type="entry name" value="Cytidine Deaminase, domain 2"/>
    <property type="match status" value="1"/>
</dbReference>
<organism evidence="5 6">
    <name type="scientific">Marinobacter nanhaiticus D15-8W</name>
    <dbReference type="NCBI Taxonomy" id="626887"/>
    <lineage>
        <taxon>Bacteria</taxon>
        <taxon>Pseudomonadati</taxon>
        <taxon>Pseudomonadota</taxon>
        <taxon>Gammaproteobacteria</taxon>
        <taxon>Pseudomonadales</taxon>
        <taxon>Marinobacteraceae</taxon>
        <taxon>Marinobacter</taxon>
    </lineage>
</organism>
<evidence type="ECO:0000313" key="5">
    <source>
        <dbReference type="EMBL" id="ENO14762.2"/>
    </source>
</evidence>
<keyword evidence="2 3" id="KW-0501">Molybdenum cofactor biosynthesis</keyword>
<dbReference type="PIRSF" id="PIRSF015626">
    <property type="entry name" value="FdhD"/>
    <property type="match status" value="1"/>
</dbReference>
<dbReference type="InterPro" id="IPR003786">
    <property type="entry name" value="FdhD"/>
</dbReference>
<evidence type="ECO:0000313" key="6">
    <source>
        <dbReference type="Proteomes" id="UP000013165"/>
    </source>
</evidence>
<evidence type="ECO:0000256" key="3">
    <source>
        <dbReference type="HAMAP-Rule" id="MF_00187"/>
    </source>
</evidence>
<dbReference type="AlphaFoldDB" id="N6WUT9"/>
<comment type="similarity">
    <text evidence="3">Belongs to the FdhD family.</text>
</comment>
<dbReference type="OrthoDB" id="3197277at2"/>
<keyword evidence="6" id="KW-1185">Reference proteome</keyword>
<feature type="region of interest" description="Disordered" evidence="4">
    <location>
        <begin position="1"/>
        <end position="40"/>
    </location>
</feature>
<dbReference type="GO" id="GO:0016783">
    <property type="term" value="F:sulfurtransferase activity"/>
    <property type="evidence" value="ECO:0007669"/>
    <property type="project" value="InterPro"/>
</dbReference>
<dbReference type="eggNOG" id="COG1526">
    <property type="taxonomic scope" value="Bacteria"/>
</dbReference>
<name>N6WUT9_9GAMM</name>
<accession>N6WUT9</accession>
<comment type="subcellular location">
    <subcellularLocation>
        <location evidence="3">Cytoplasm</location>
    </subcellularLocation>
</comment>
<gene>
    <name evidence="3" type="primary">fdhD</name>
    <name evidence="5" type="ORF">J057_05406</name>
</gene>
<evidence type="ECO:0000256" key="2">
    <source>
        <dbReference type="ARBA" id="ARBA00023150"/>
    </source>
</evidence>
<dbReference type="NCBIfam" id="TIGR00129">
    <property type="entry name" value="fdhD_narQ"/>
    <property type="match status" value="1"/>
</dbReference>
<evidence type="ECO:0000256" key="1">
    <source>
        <dbReference type="ARBA" id="ARBA00022490"/>
    </source>
</evidence>
<dbReference type="InterPro" id="IPR016193">
    <property type="entry name" value="Cytidine_deaminase-like"/>
</dbReference>
<dbReference type="RefSeq" id="WP_040882278.1">
    <property type="nucleotide sequence ID" value="NZ_AP028878.1"/>
</dbReference>
<dbReference type="GO" id="GO:0005737">
    <property type="term" value="C:cytoplasm"/>
    <property type="evidence" value="ECO:0007669"/>
    <property type="project" value="UniProtKB-SubCell"/>
</dbReference>
<dbReference type="HOGENOM" id="CLU_056887_2_0_6"/>
<dbReference type="PANTHER" id="PTHR30592">
    <property type="entry name" value="FORMATE DEHYDROGENASE"/>
    <property type="match status" value="1"/>
</dbReference>
<dbReference type="EMBL" id="APLQ01000011">
    <property type="protein sequence ID" value="ENO14762.2"/>
    <property type="molecule type" value="Genomic_DNA"/>
</dbReference>
<comment type="function">
    <text evidence="3">Required for formate dehydrogenase (FDH) activity. Acts as a sulfur carrier protein that transfers sulfur from IscS to the molybdenum cofactor prior to its insertion into FDH.</text>
</comment>
<dbReference type="Proteomes" id="UP000013165">
    <property type="component" value="Unassembled WGS sequence"/>
</dbReference>
<proteinExistence type="inferred from homology"/>
<feature type="active site" description="Cysteine persulfide intermediate" evidence="3">
    <location>
        <position position="127"/>
    </location>
</feature>
<dbReference type="Gene3D" id="3.10.20.10">
    <property type="match status" value="1"/>
</dbReference>
<sequence>MNQTLRSSDLNAAADNEAAPSPLFQTRVDERGTGRASEGDDVVAEEIPVAMVYNGISHAVMMATPVDLEDFALGFSLSETIVRSLDEVYELELDYGPDGVTAEMTIATERLFALKEQRRNMAGRTGCGLCGTESLAHAIRKIPKVGAHPAISDQAIQAALTELKQHQPLQAQTGATHAAAWCGVDGSIIAVREDVGRHNALDKLIGHRRRTGNTFESGFALISSRASFEMVQKSATVGIGCLVAVSAPTGLAIREARKADMSLIGFARPGRHVIYHQGQTTHIVEAVQENKT</sequence>
<dbReference type="SUPFAM" id="SSF53927">
    <property type="entry name" value="Cytidine deaminase-like"/>
    <property type="match status" value="1"/>
</dbReference>
<comment type="caution">
    <text evidence="5">The sequence shown here is derived from an EMBL/GenBank/DDBJ whole genome shotgun (WGS) entry which is preliminary data.</text>
</comment>